<dbReference type="EMBL" id="CP143577">
    <property type="protein sequence ID" value="WVN21950.1"/>
    <property type="molecule type" value="Genomic_DNA"/>
</dbReference>
<dbReference type="Pfam" id="PF07155">
    <property type="entry name" value="ECF-ribofla_trS"/>
    <property type="match status" value="1"/>
</dbReference>
<proteinExistence type="predicted"/>
<gene>
    <name evidence="2" type="ORF">V2E25_03130</name>
</gene>
<sequence length="254" mass="29496">MIMALFERFVFVGAFNISITYAVFIVFGLALGPWKGAIIGILCDTLNQVIFGISTWMPEYALIPVLIAFLSGFFINSLTKGSDKKTWIIGFIFLAIITIIFIVILAREYNSLPLSETSIKRKKKYSLQAVIGISTFGISLTWILSIIFLTLYIKTKSIKTKYSSYLLFNIFITVFAIIVITRWLWGPFAYINYHNRFRSGTWKYNEYYFFFMVPIIFKSLIEIPIYTFLIFSIYPIIRIIKNKINYTSKKISVY</sequence>
<feature type="transmembrane region" description="Helical" evidence="1">
    <location>
        <begin position="9"/>
        <end position="30"/>
    </location>
</feature>
<reference evidence="2" key="1">
    <citation type="submission" date="2024-01" db="EMBL/GenBank/DDBJ databases">
        <title>Complete genome sequence of Mycoplasma arginini type strain G 230.</title>
        <authorList>
            <person name="Spergser J."/>
        </authorList>
    </citation>
    <scope>NUCLEOTIDE SEQUENCE</scope>
    <source>
        <strain evidence="2">NCTC 10129</strain>
    </source>
</reference>
<dbReference type="RefSeq" id="WP_185938927.1">
    <property type="nucleotide sequence ID" value="NZ_CP143577.1"/>
</dbReference>
<evidence type="ECO:0000313" key="2">
    <source>
        <dbReference type="EMBL" id="WVN21950.1"/>
    </source>
</evidence>
<evidence type="ECO:0000256" key="1">
    <source>
        <dbReference type="SAM" id="Phobius"/>
    </source>
</evidence>
<protein>
    <submittedName>
        <fullName evidence="2">ECF transporter S component</fullName>
    </submittedName>
</protein>
<organism evidence="2 3">
    <name type="scientific">Mycoplasmopsis arginini</name>
    <name type="common">Mycoplasma arginini</name>
    <dbReference type="NCBI Taxonomy" id="2094"/>
    <lineage>
        <taxon>Bacteria</taxon>
        <taxon>Bacillati</taxon>
        <taxon>Mycoplasmatota</taxon>
        <taxon>Mycoplasmoidales</taxon>
        <taxon>Metamycoplasmataceae</taxon>
        <taxon>Mycoplasmopsis</taxon>
    </lineage>
</organism>
<name>A0ABZ2AK91_MYCAR</name>
<feature type="transmembrane region" description="Helical" evidence="1">
    <location>
        <begin position="165"/>
        <end position="185"/>
    </location>
</feature>
<dbReference type="InterPro" id="IPR009825">
    <property type="entry name" value="ECF_substrate-spec-like"/>
</dbReference>
<dbReference type="Gene3D" id="1.10.1760.20">
    <property type="match status" value="1"/>
</dbReference>
<feature type="transmembrane region" description="Helical" evidence="1">
    <location>
        <begin position="50"/>
        <end position="75"/>
    </location>
</feature>
<feature type="transmembrane region" description="Helical" evidence="1">
    <location>
        <begin position="207"/>
        <end position="234"/>
    </location>
</feature>
<keyword evidence="3" id="KW-1185">Reference proteome</keyword>
<dbReference type="Proteomes" id="UP001432074">
    <property type="component" value="Chromosome"/>
</dbReference>
<feature type="transmembrane region" description="Helical" evidence="1">
    <location>
        <begin position="126"/>
        <end position="153"/>
    </location>
</feature>
<accession>A0ABZ2AK91</accession>
<keyword evidence="1" id="KW-0472">Membrane</keyword>
<keyword evidence="1" id="KW-1133">Transmembrane helix</keyword>
<evidence type="ECO:0000313" key="3">
    <source>
        <dbReference type="Proteomes" id="UP001432074"/>
    </source>
</evidence>
<keyword evidence="1" id="KW-0812">Transmembrane</keyword>
<feature type="transmembrane region" description="Helical" evidence="1">
    <location>
        <begin position="87"/>
        <end position="106"/>
    </location>
</feature>